<evidence type="ECO:0000256" key="3">
    <source>
        <dbReference type="ARBA" id="ARBA00022884"/>
    </source>
</evidence>
<sequence length="110" mass="12796">MNNPANYERLMHVIQAPYISEKGTFIGEAYNQTIFRVIKNATKKEIKDAVELLWKDQKIEVTKVQTINVKGKQKRFGRYLGKRSNWKKAIVSIKEGQELTFTHLTKAEVK</sequence>
<dbReference type="OrthoDB" id="9793353at2"/>
<dbReference type="FunFam" id="3.30.70.330:FF:000001">
    <property type="entry name" value="50S ribosomal protein L23"/>
    <property type="match status" value="1"/>
</dbReference>
<dbReference type="GO" id="GO:0003735">
    <property type="term" value="F:structural constituent of ribosome"/>
    <property type="evidence" value="ECO:0007669"/>
    <property type="project" value="InterPro"/>
</dbReference>
<dbReference type="Gene3D" id="3.30.70.330">
    <property type="match status" value="1"/>
</dbReference>
<dbReference type="InterPro" id="IPR012678">
    <property type="entry name" value="Ribosomal_uL23/eL15/eS24_sf"/>
</dbReference>
<dbReference type="Proteomes" id="UP000199345">
    <property type="component" value="Unassembled WGS sequence"/>
</dbReference>
<organism evidence="7 8">
    <name type="scientific">Nitrosomonas marina</name>
    <dbReference type="NCBI Taxonomy" id="917"/>
    <lineage>
        <taxon>Bacteria</taxon>
        <taxon>Pseudomonadati</taxon>
        <taxon>Pseudomonadota</taxon>
        <taxon>Betaproteobacteria</taxon>
        <taxon>Nitrosomonadales</taxon>
        <taxon>Nitrosomonadaceae</taxon>
        <taxon>Nitrosomonas</taxon>
    </lineage>
</organism>
<dbReference type="GO" id="GO:0019843">
    <property type="term" value="F:rRNA binding"/>
    <property type="evidence" value="ECO:0007669"/>
    <property type="project" value="UniProtKB-UniRule"/>
</dbReference>
<gene>
    <name evidence="6" type="primary">rplW</name>
    <name evidence="7" type="ORF">SAMN05216326_1315</name>
</gene>
<evidence type="ECO:0000256" key="6">
    <source>
        <dbReference type="HAMAP-Rule" id="MF_01369"/>
    </source>
</evidence>
<proteinExistence type="inferred from homology"/>
<dbReference type="NCBIfam" id="NF004363">
    <property type="entry name" value="PRK05738.2-4"/>
    <property type="match status" value="1"/>
</dbReference>
<dbReference type="InterPro" id="IPR012677">
    <property type="entry name" value="Nucleotide-bd_a/b_plait_sf"/>
</dbReference>
<evidence type="ECO:0000256" key="1">
    <source>
        <dbReference type="ARBA" id="ARBA00006700"/>
    </source>
</evidence>
<dbReference type="GO" id="GO:0005840">
    <property type="term" value="C:ribosome"/>
    <property type="evidence" value="ECO:0007669"/>
    <property type="project" value="UniProtKB-KW"/>
</dbReference>
<dbReference type="Pfam" id="PF00276">
    <property type="entry name" value="Ribosomal_L23"/>
    <property type="match status" value="1"/>
</dbReference>
<comment type="function">
    <text evidence="6">One of the early assembly proteins it binds 23S rRNA. One of the proteins that surrounds the polypeptide exit tunnel on the outside of the ribosome. Forms the main docking site for trigger factor binding to the ribosome.</text>
</comment>
<keyword evidence="5 6" id="KW-0687">Ribonucleoprotein</keyword>
<dbReference type="GO" id="GO:0006412">
    <property type="term" value="P:translation"/>
    <property type="evidence" value="ECO:0007669"/>
    <property type="project" value="UniProtKB-UniRule"/>
</dbReference>
<dbReference type="SUPFAM" id="SSF54189">
    <property type="entry name" value="Ribosomal proteins S24e, L23 and L15e"/>
    <property type="match status" value="1"/>
</dbReference>
<comment type="subunit">
    <text evidence="6">Part of the 50S ribosomal subunit. Contacts protein L29, and trigger factor when it is bound to the ribosome.</text>
</comment>
<dbReference type="InterPro" id="IPR013025">
    <property type="entry name" value="Ribosomal_uL23-like"/>
</dbReference>
<keyword evidence="2 6" id="KW-0699">rRNA-binding</keyword>
<evidence type="ECO:0000313" key="7">
    <source>
        <dbReference type="EMBL" id="SET49549.1"/>
    </source>
</evidence>
<protein>
    <recommendedName>
        <fullName evidence="6">Large ribosomal subunit protein uL23</fullName>
    </recommendedName>
</protein>
<evidence type="ECO:0000256" key="4">
    <source>
        <dbReference type="ARBA" id="ARBA00022980"/>
    </source>
</evidence>
<dbReference type="EMBL" id="FOIA01000031">
    <property type="protein sequence ID" value="SET49549.1"/>
    <property type="molecule type" value="Genomic_DNA"/>
</dbReference>
<dbReference type="NCBIfam" id="NF004359">
    <property type="entry name" value="PRK05738.1-3"/>
    <property type="match status" value="1"/>
</dbReference>
<name>A0A1I0EVU0_9PROT</name>
<dbReference type="HAMAP" id="MF_01369_B">
    <property type="entry name" value="Ribosomal_uL23_B"/>
    <property type="match status" value="1"/>
</dbReference>
<keyword evidence="8" id="KW-1185">Reference proteome</keyword>
<reference evidence="8" key="1">
    <citation type="submission" date="2016-10" db="EMBL/GenBank/DDBJ databases">
        <authorList>
            <person name="Varghese N."/>
            <person name="Submissions S."/>
        </authorList>
    </citation>
    <scope>NUCLEOTIDE SEQUENCE [LARGE SCALE GENOMIC DNA]</scope>
    <source>
        <strain evidence="8">Nm71</strain>
    </source>
</reference>
<keyword evidence="4 6" id="KW-0689">Ribosomal protein</keyword>
<evidence type="ECO:0000256" key="5">
    <source>
        <dbReference type="ARBA" id="ARBA00023274"/>
    </source>
</evidence>
<dbReference type="AlphaFoldDB" id="A0A1I0EVU0"/>
<comment type="similarity">
    <text evidence="1 6">Belongs to the universal ribosomal protein uL23 family.</text>
</comment>
<evidence type="ECO:0000256" key="2">
    <source>
        <dbReference type="ARBA" id="ARBA00022730"/>
    </source>
</evidence>
<dbReference type="GO" id="GO:1990904">
    <property type="term" value="C:ribonucleoprotein complex"/>
    <property type="evidence" value="ECO:0007669"/>
    <property type="project" value="UniProtKB-KW"/>
</dbReference>
<keyword evidence="3 6" id="KW-0694">RNA-binding</keyword>
<accession>A0A1I0EVU0</accession>
<evidence type="ECO:0000313" key="8">
    <source>
        <dbReference type="Proteomes" id="UP000199345"/>
    </source>
</evidence>
<dbReference type="RefSeq" id="WP_090660632.1">
    <property type="nucleotide sequence ID" value="NZ_FOIA01000031.1"/>
</dbReference>